<gene>
    <name evidence="4" type="ORF">KGD83_21550</name>
</gene>
<protein>
    <submittedName>
        <fullName evidence="4">D-alanyl-D-alanine carboxypeptidase family protein</fullName>
    </submittedName>
</protein>
<keyword evidence="4" id="KW-0121">Carboxypeptidase</keyword>
<proteinExistence type="predicted"/>
<dbReference type="CDD" id="cd14814">
    <property type="entry name" value="Peptidase_M15"/>
    <property type="match status" value="1"/>
</dbReference>
<dbReference type="RefSeq" id="WP_212640886.1">
    <property type="nucleotide sequence ID" value="NZ_CP074132.1"/>
</dbReference>
<dbReference type="GO" id="GO:0004180">
    <property type="term" value="F:carboxypeptidase activity"/>
    <property type="evidence" value="ECO:0007669"/>
    <property type="project" value="UniProtKB-KW"/>
</dbReference>
<dbReference type="InterPro" id="IPR009045">
    <property type="entry name" value="Zn_M74/Hedgehog-like"/>
</dbReference>
<keyword evidence="4" id="KW-0378">Hydrolase</keyword>
<feature type="region of interest" description="Disordered" evidence="1">
    <location>
        <begin position="224"/>
        <end position="270"/>
    </location>
</feature>
<evidence type="ECO:0000256" key="2">
    <source>
        <dbReference type="SAM" id="SignalP"/>
    </source>
</evidence>
<feature type="region of interest" description="Disordered" evidence="1">
    <location>
        <begin position="73"/>
        <end position="93"/>
    </location>
</feature>
<feature type="domain" description="D-alanyl-D-alanine carboxypeptidase-like core" evidence="3">
    <location>
        <begin position="308"/>
        <end position="415"/>
    </location>
</feature>
<dbReference type="Gene3D" id="3.30.1380.10">
    <property type="match status" value="1"/>
</dbReference>
<evidence type="ECO:0000259" key="3">
    <source>
        <dbReference type="Pfam" id="PF02557"/>
    </source>
</evidence>
<reference evidence="5" key="1">
    <citation type="submission" date="2021-05" db="EMBL/GenBank/DDBJ databases">
        <title>Direct Submission.</title>
        <authorList>
            <person name="Li K."/>
            <person name="Gao J."/>
        </authorList>
    </citation>
    <scope>NUCLEOTIDE SEQUENCE [LARGE SCALE GENOMIC DNA]</scope>
    <source>
        <strain evidence="5">HDS12</strain>
    </source>
</reference>
<keyword evidence="4" id="KW-0645">Protease</keyword>
<feature type="chain" id="PRO_5047546036" evidence="2">
    <location>
        <begin position="24"/>
        <end position="416"/>
    </location>
</feature>
<keyword evidence="5" id="KW-1185">Reference proteome</keyword>
<dbReference type="Proteomes" id="UP000678016">
    <property type="component" value="Chromosome"/>
</dbReference>
<dbReference type="EMBL" id="CP074132">
    <property type="protein sequence ID" value="QUX27842.1"/>
    <property type="molecule type" value="Genomic_DNA"/>
</dbReference>
<keyword evidence="2" id="KW-0732">Signal</keyword>
<dbReference type="SUPFAM" id="SSF55166">
    <property type="entry name" value="Hedgehog/DD-peptidase"/>
    <property type="match status" value="1"/>
</dbReference>
<feature type="signal peptide" evidence="2">
    <location>
        <begin position="1"/>
        <end position="23"/>
    </location>
</feature>
<sequence>MRAFSVSTALPAGLAVLLCLSTAAPGAASGGDSAGTALGSVQVELAALRAGMETLRREASEKIEHYEAERERLTELTERSGEARERAEEADERGEAARLAAARQAATAYKGRGLGMVTAWAGPEGPAGMLERGAYLTLLGSHREADVGRAEAARVATDTLAGIAETAQAEQAEAVEDAESAREDAVEAVADQEAALEDLLEEQTRLEARLAEVRDAEAAERRREEALRDARAANSSGGSAEAAVTAVSAEDEKDDNGYWHDDEKEKEGGEEIAADESAGHGCTGGVATAHANGRIPESVLCPLPQPGERLRADAAEAFIELDGDYREAFGRPMCVADSYRPYHEQVRLFQEMLPGMAARPGTSQHGLGLAVDLCGGVNSLGTAEHQWMLAHAPAHGWHNPPWARGGFEPWHWEFTP</sequence>
<dbReference type="InterPro" id="IPR003709">
    <property type="entry name" value="VanY-like_core_dom"/>
</dbReference>
<organism evidence="4 5">
    <name type="scientific">Nocardiopsis akebiae</name>
    <dbReference type="NCBI Taxonomy" id="2831968"/>
    <lineage>
        <taxon>Bacteria</taxon>
        <taxon>Bacillati</taxon>
        <taxon>Actinomycetota</taxon>
        <taxon>Actinomycetes</taxon>
        <taxon>Streptosporangiales</taxon>
        <taxon>Nocardiopsidaceae</taxon>
        <taxon>Nocardiopsis</taxon>
    </lineage>
</organism>
<dbReference type="Pfam" id="PF02557">
    <property type="entry name" value="VanY"/>
    <property type="match status" value="1"/>
</dbReference>
<evidence type="ECO:0000313" key="4">
    <source>
        <dbReference type="EMBL" id="QUX27842.1"/>
    </source>
</evidence>
<evidence type="ECO:0000256" key="1">
    <source>
        <dbReference type="SAM" id="MobiDB-lite"/>
    </source>
</evidence>
<name>A0ABX8C0A2_9ACTN</name>
<feature type="compositionally biased region" description="Low complexity" evidence="1">
    <location>
        <begin position="232"/>
        <end position="248"/>
    </location>
</feature>
<accession>A0ABX8C0A2</accession>
<evidence type="ECO:0000313" key="5">
    <source>
        <dbReference type="Proteomes" id="UP000678016"/>
    </source>
</evidence>
<feature type="compositionally biased region" description="Basic and acidic residues" evidence="1">
    <location>
        <begin position="73"/>
        <end position="87"/>
    </location>
</feature>
<feature type="compositionally biased region" description="Basic and acidic residues" evidence="1">
    <location>
        <begin position="255"/>
        <end position="269"/>
    </location>
</feature>